<keyword evidence="2" id="KW-0238">DNA-binding</keyword>
<dbReference type="Pfam" id="PF00027">
    <property type="entry name" value="cNMP_binding"/>
    <property type="match status" value="1"/>
</dbReference>
<dbReference type="Pfam" id="PF13545">
    <property type="entry name" value="HTH_Crp_2"/>
    <property type="match status" value="1"/>
</dbReference>
<dbReference type="SUPFAM" id="SSF46785">
    <property type="entry name" value="Winged helix' DNA-binding domain"/>
    <property type="match status" value="1"/>
</dbReference>
<dbReference type="InterPro" id="IPR012318">
    <property type="entry name" value="HTH_CRP"/>
</dbReference>
<evidence type="ECO:0000256" key="3">
    <source>
        <dbReference type="ARBA" id="ARBA00023163"/>
    </source>
</evidence>
<dbReference type="InterPro" id="IPR036388">
    <property type="entry name" value="WH-like_DNA-bd_sf"/>
</dbReference>
<dbReference type="InterPro" id="IPR036390">
    <property type="entry name" value="WH_DNA-bd_sf"/>
</dbReference>
<comment type="caution">
    <text evidence="5">The sequence shown here is derived from an EMBL/GenBank/DDBJ whole genome shotgun (WGS) entry which is preliminary data.</text>
</comment>
<dbReference type="EMBL" id="BPQJ01000095">
    <property type="protein sequence ID" value="GJD66945.1"/>
    <property type="molecule type" value="Genomic_DNA"/>
</dbReference>
<dbReference type="Gene3D" id="2.60.120.10">
    <property type="entry name" value="Jelly Rolls"/>
    <property type="match status" value="1"/>
</dbReference>
<dbReference type="InterPro" id="IPR014710">
    <property type="entry name" value="RmlC-like_jellyroll"/>
</dbReference>
<dbReference type="InterPro" id="IPR018490">
    <property type="entry name" value="cNMP-bd_dom_sf"/>
</dbReference>
<dbReference type="PROSITE" id="PS51063">
    <property type="entry name" value="HTH_CRP_2"/>
    <property type="match status" value="1"/>
</dbReference>
<keyword evidence="1" id="KW-0805">Transcription regulation</keyword>
<keyword evidence="3" id="KW-0804">Transcription</keyword>
<gene>
    <name evidence="5" type="ORF">MPEAHAMD_7144</name>
</gene>
<protein>
    <recommendedName>
        <fullName evidence="4">HTH crp-type domain-containing protein</fullName>
    </recommendedName>
</protein>
<dbReference type="RefSeq" id="WP_238193804.1">
    <property type="nucleotide sequence ID" value="NZ_BPQJ01000095.1"/>
</dbReference>
<reference evidence="5" key="2">
    <citation type="submission" date="2021-08" db="EMBL/GenBank/DDBJ databases">
        <authorList>
            <person name="Tani A."/>
            <person name="Ola A."/>
            <person name="Ogura Y."/>
            <person name="Katsura K."/>
            <person name="Hayashi T."/>
        </authorList>
    </citation>
    <scope>NUCLEOTIDE SEQUENCE</scope>
    <source>
        <strain evidence="5">JCM 32048</strain>
    </source>
</reference>
<evidence type="ECO:0000259" key="4">
    <source>
        <dbReference type="PROSITE" id="PS51063"/>
    </source>
</evidence>
<feature type="domain" description="HTH crp-type" evidence="4">
    <location>
        <begin position="144"/>
        <end position="218"/>
    </location>
</feature>
<evidence type="ECO:0000313" key="5">
    <source>
        <dbReference type="EMBL" id="GJD66945.1"/>
    </source>
</evidence>
<dbReference type="AlphaFoldDB" id="A0AA37HKP8"/>
<dbReference type="SUPFAM" id="SSF51206">
    <property type="entry name" value="cAMP-binding domain-like"/>
    <property type="match status" value="1"/>
</dbReference>
<evidence type="ECO:0000313" key="6">
    <source>
        <dbReference type="Proteomes" id="UP001055286"/>
    </source>
</evidence>
<evidence type="ECO:0000256" key="2">
    <source>
        <dbReference type="ARBA" id="ARBA00023125"/>
    </source>
</evidence>
<dbReference type="GO" id="GO:0003677">
    <property type="term" value="F:DNA binding"/>
    <property type="evidence" value="ECO:0007669"/>
    <property type="project" value="UniProtKB-KW"/>
</dbReference>
<name>A0AA37HKP8_9HYPH</name>
<proteinExistence type="predicted"/>
<dbReference type="InterPro" id="IPR000595">
    <property type="entry name" value="cNMP-bd_dom"/>
</dbReference>
<reference evidence="5" key="1">
    <citation type="journal article" date="2016" name="Front. Microbiol.">
        <title>Genome Sequence of the Piezophilic, Mesophilic Sulfate-Reducing Bacterium Desulfovibrio indicus J2T.</title>
        <authorList>
            <person name="Cao J."/>
            <person name="Maignien L."/>
            <person name="Shao Z."/>
            <person name="Alain K."/>
            <person name="Jebbar M."/>
        </authorList>
    </citation>
    <scope>NUCLEOTIDE SEQUENCE</scope>
    <source>
        <strain evidence="5">JCM 32048</strain>
    </source>
</reference>
<dbReference type="GO" id="GO:0006355">
    <property type="term" value="P:regulation of DNA-templated transcription"/>
    <property type="evidence" value="ECO:0007669"/>
    <property type="project" value="InterPro"/>
</dbReference>
<accession>A0AA37HKP8</accession>
<sequence>MASNPLIGRLEHAGPLSQVERNALQEITLNSRCIPSREDIKITKGIDTIPLVVSGIACRYKLRPDGQRRIVHILLPGDFYDLYSSCYYPSDWHFGALTRCQIVDVQRQALDELAAKHIGIARGLWWATLVELEIEREWLVNDSRPADKRLGHLFCELLVRLQMIGLAPDNSYDLRLSQVDLADAVAISFVHMNRIMQSLRNSQLLQYQRGHIKILNFERLCDYSEFDPSFLHTSKST</sequence>
<organism evidence="5 6">
    <name type="scientific">Methylobacterium frigidaeris</name>
    <dbReference type="NCBI Taxonomy" id="2038277"/>
    <lineage>
        <taxon>Bacteria</taxon>
        <taxon>Pseudomonadati</taxon>
        <taxon>Pseudomonadota</taxon>
        <taxon>Alphaproteobacteria</taxon>
        <taxon>Hyphomicrobiales</taxon>
        <taxon>Methylobacteriaceae</taxon>
        <taxon>Methylobacterium</taxon>
    </lineage>
</organism>
<dbReference type="Proteomes" id="UP001055286">
    <property type="component" value="Unassembled WGS sequence"/>
</dbReference>
<keyword evidence="6" id="KW-1185">Reference proteome</keyword>
<evidence type="ECO:0000256" key="1">
    <source>
        <dbReference type="ARBA" id="ARBA00023015"/>
    </source>
</evidence>
<dbReference type="Gene3D" id="1.10.10.10">
    <property type="entry name" value="Winged helix-like DNA-binding domain superfamily/Winged helix DNA-binding domain"/>
    <property type="match status" value="1"/>
</dbReference>